<dbReference type="KEGG" id="vde:111245754"/>
<evidence type="ECO:0000256" key="3">
    <source>
        <dbReference type="ARBA" id="ARBA00023306"/>
    </source>
</evidence>
<dbReference type="InterPro" id="IPR004367">
    <property type="entry name" value="Cyclin_C-dom"/>
</dbReference>
<dbReference type="EnsemblMetazoa" id="XM_022794471">
    <property type="protein sequence ID" value="XP_022650206"/>
    <property type="gene ID" value="LOC111245754"/>
</dbReference>
<evidence type="ECO:0000256" key="5">
    <source>
        <dbReference type="SAM" id="MobiDB-lite"/>
    </source>
</evidence>
<evidence type="ECO:0000256" key="4">
    <source>
        <dbReference type="RuleBase" id="RU000383"/>
    </source>
</evidence>
<dbReference type="EnsemblMetazoa" id="XM_022794475">
    <property type="protein sequence ID" value="XP_022650210"/>
    <property type="gene ID" value="LOC111245754"/>
</dbReference>
<feature type="domain" description="Cyclin-like" evidence="6">
    <location>
        <begin position="209"/>
        <end position="293"/>
    </location>
</feature>
<keyword evidence="9" id="KW-1185">Reference proteome</keyword>
<sequence length="426" mass="48761">MSYRRGVGTGAGGLKVHSENFAPTDTLQTVRNAKRGRADEAPNAPSAKRAANFTSIGLKPVQVNHAAPRRTLKEKNCNSVTNHNSECVKKDILKELKDEEVQALKGNSISRTQQNGQRSPKKKIPRQRLTNVMVDLSAVTALDYYVEKKDLPDTVPDVDRKVIEDPNCQAHYAHDAFTYLREREKLFIITPYIEQQAEMSPSYRALLVDWMVEVQEIFELNHETLYLAVKIVDRYLSQKSIRKVQIQLLGGSAMLISSKMDERVPPSLDEFVYICDNAYDKAEFIKMERNILETLDFDLSMPLSYSFLRRYCRSIDMEMREMTLARFILECSLMEYSMVGMRESHVAAAALLLALDVLGKEWNDTLTYYTGYEVRELAAPRTMLNKLVHHLKGSFKEDKGSTRVIVDKYSHEVFHKVAKMDFPSLE</sequence>
<evidence type="ECO:0000256" key="2">
    <source>
        <dbReference type="ARBA" id="ARBA00023127"/>
    </source>
</evidence>
<name>A0A7M7JD19_VARDE</name>
<dbReference type="InterPro" id="IPR036915">
    <property type="entry name" value="Cyclin-like_sf"/>
</dbReference>
<keyword evidence="3" id="KW-0131">Cell cycle</keyword>
<dbReference type="InterPro" id="IPR006671">
    <property type="entry name" value="Cyclin_N"/>
</dbReference>
<dbReference type="OrthoDB" id="5590282at2759"/>
<proteinExistence type="inferred from homology"/>
<keyword evidence="1" id="KW-0132">Cell division</keyword>
<feature type="domain" description="Cyclin C-terminal" evidence="7">
    <location>
        <begin position="302"/>
        <end position="423"/>
    </location>
</feature>
<dbReference type="InterPro" id="IPR039361">
    <property type="entry name" value="Cyclin"/>
</dbReference>
<dbReference type="RefSeq" id="XP_022650207.1">
    <property type="nucleotide sequence ID" value="XM_022794472.1"/>
</dbReference>
<dbReference type="GO" id="GO:0044772">
    <property type="term" value="P:mitotic cell cycle phase transition"/>
    <property type="evidence" value="ECO:0007669"/>
    <property type="project" value="InterPro"/>
</dbReference>
<evidence type="ECO:0000313" key="9">
    <source>
        <dbReference type="Proteomes" id="UP000594260"/>
    </source>
</evidence>
<dbReference type="PROSITE" id="PS00292">
    <property type="entry name" value="CYCLINS"/>
    <property type="match status" value="1"/>
</dbReference>
<evidence type="ECO:0000259" key="6">
    <source>
        <dbReference type="SMART" id="SM00385"/>
    </source>
</evidence>
<dbReference type="SMART" id="SM01332">
    <property type="entry name" value="Cyclin_C"/>
    <property type="match status" value="1"/>
</dbReference>
<dbReference type="InterPro" id="IPR048258">
    <property type="entry name" value="Cyclins_cyclin-box"/>
</dbReference>
<feature type="domain" description="Cyclin-like" evidence="6">
    <location>
        <begin position="306"/>
        <end position="393"/>
    </location>
</feature>
<feature type="compositionally biased region" description="Polar residues" evidence="5">
    <location>
        <begin position="105"/>
        <end position="118"/>
    </location>
</feature>
<evidence type="ECO:0008006" key="10">
    <source>
        <dbReference type="Google" id="ProtNLM"/>
    </source>
</evidence>
<dbReference type="EnsemblMetazoa" id="XM_022794474">
    <property type="protein sequence ID" value="XP_022650209"/>
    <property type="gene ID" value="LOC111245754"/>
</dbReference>
<dbReference type="AlphaFoldDB" id="A0A7M7JD19"/>
<dbReference type="RefSeq" id="XP_022650210.1">
    <property type="nucleotide sequence ID" value="XM_022794475.1"/>
</dbReference>
<evidence type="ECO:0000256" key="1">
    <source>
        <dbReference type="ARBA" id="ARBA00022618"/>
    </source>
</evidence>
<evidence type="ECO:0000259" key="7">
    <source>
        <dbReference type="SMART" id="SM01332"/>
    </source>
</evidence>
<dbReference type="InterPro" id="IPR013763">
    <property type="entry name" value="Cyclin-like_dom"/>
</dbReference>
<dbReference type="GeneID" id="111245754"/>
<dbReference type="Pfam" id="PF00134">
    <property type="entry name" value="Cyclin_N"/>
    <property type="match status" value="1"/>
</dbReference>
<dbReference type="RefSeq" id="XP_022650206.1">
    <property type="nucleotide sequence ID" value="XM_022794471.1"/>
</dbReference>
<feature type="region of interest" description="Disordered" evidence="5">
    <location>
        <begin position="1"/>
        <end position="29"/>
    </location>
</feature>
<feature type="region of interest" description="Disordered" evidence="5">
    <location>
        <begin position="104"/>
        <end position="125"/>
    </location>
</feature>
<dbReference type="PIRSF" id="PIRSF001771">
    <property type="entry name" value="Cyclin_A_B_D_E"/>
    <property type="match status" value="1"/>
</dbReference>
<dbReference type="GO" id="GO:0051301">
    <property type="term" value="P:cell division"/>
    <property type="evidence" value="ECO:0007669"/>
    <property type="project" value="UniProtKB-KW"/>
</dbReference>
<dbReference type="RefSeq" id="XP_022650208.1">
    <property type="nucleotide sequence ID" value="XM_022794473.1"/>
</dbReference>
<dbReference type="InterPro" id="IPR046965">
    <property type="entry name" value="Cyclin_A/B-like"/>
</dbReference>
<dbReference type="SMART" id="SM00385">
    <property type="entry name" value="CYCLIN"/>
    <property type="match status" value="2"/>
</dbReference>
<comment type="similarity">
    <text evidence="4">Belongs to the cyclin family.</text>
</comment>
<dbReference type="InParanoid" id="A0A7M7JD19"/>
<keyword evidence="2 4" id="KW-0195">Cyclin</keyword>
<evidence type="ECO:0000313" key="8">
    <source>
        <dbReference type="EnsemblMetazoa" id="XP_022650210"/>
    </source>
</evidence>
<dbReference type="Proteomes" id="UP000594260">
    <property type="component" value="Unplaced"/>
</dbReference>
<dbReference type="RefSeq" id="XP_022650209.1">
    <property type="nucleotide sequence ID" value="XM_022794474.1"/>
</dbReference>
<dbReference type="EnsemblMetazoa" id="XM_022794472">
    <property type="protein sequence ID" value="XP_022650207"/>
    <property type="gene ID" value="LOC111245754"/>
</dbReference>
<dbReference type="RefSeq" id="XP_022650211.1">
    <property type="nucleotide sequence ID" value="XM_022794476.1"/>
</dbReference>
<accession>A0A7M7JD19</accession>
<organism evidence="8 9">
    <name type="scientific">Varroa destructor</name>
    <name type="common">Honeybee mite</name>
    <dbReference type="NCBI Taxonomy" id="109461"/>
    <lineage>
        <taxon>Eukaryota</taxon>
        <taxon>Metazoa</taxon>
        <taxon>Ecdysozoa</taxon>
        <taxon>Arthropoda</taxon>
        <taxon>Chelicerata</taxon>
        <taxon>Arachnida</taxon>
        <taxon>Acari</taxon>
        <taxon>Parasitiformes</taxon>
        <taxon>Mesostigmata</taxon>
        <taxon>Gamasina</taxon>
        <taxon>Dermanyssoidea</taxon>
        <taxon>Varroidae</taxon>
        <taxon>Varroa</taxon>
    </lineage>
</organism>
<dbReference type="EnsemblMetazoa" id="XM_022794476">
    <property type="protein sequence ID" value="XP_022650211"/>
    <property type="gene ID" value="LOC111245754"/>
</dbReference>
<dbReference type="PANTHER" id="PTHR10177">
    <property type="entry name" value="CYCLINS"/>
    <property type="match status" value="1"/>
</dbReference>
<reference evidence="8" key="1">
    <citation type="submission" date="2021-01" db="UniProtKB">
        <authorList>
            <consortium name="EnsemblMetazoa"/>
        </authorList>
    </citation>
    <scope>IDENTIFICATION</scope>
</reference>
<dbReference type="EnsemblMetazoa" id="XM_022794473">
    <property type="protein sequence ID" value="XP_022650208"/>
    <property type="gene ID" value="LOC111245754"/>
</dbReference>
<protein>
    <recommendedName>
        <fullName evidence="10">G2/mitotic-specific cyclin-B3</fullName>
    </recommendedName>
</protein>
<dbReference type="FunCoup" id="A0A7M7JD19">
    <property type="interactions" value="79"/>
</dbReference>
<dbReference type="OMA" id="VEPLMWE"/>
<dbReference type="FunFam" id="1.10.472.10:FF:000001">
    <property type="entry name" value="G2/mitotic-specific cyclin"/>
    <property type="match status" value="1"/>
</dbReference>
<dbReference type="Pfam" id="PF02984">
    <property type="entry name" value="Cyclin_C"/>
    <property type="match status" value="1"/>
</dbReference>
<dbReference type="Gene3D" id="1.10.472.10">
    <property type="entry name" value="Cyclin-like"/>
    <property type="match status" value="2"/>
</dbReference>
<dbReference type="SUPFAM" id="SSF47954">
    <property type="entry name" value="Cyclin-like"/>
    <property type="match status" value="2"/>
</dbReference>
<dbReference type="GO" id="GO:0016538">
    <property type="term" value="F:cyclin-dependent protein serine/threonine kinase regulator activity"/>
    <property type="evidence" value="ECO:0007669"/>
    <property type="project" value="InterPro"/>
</dbReference>